<feature type="region of interest" description="Disordered" evidence="1">
    <location>
        <begin position="71"/>
        <end position="102"/>
    </location>
</feature>
<dbReference type="RefSeq" id="WP_098485180.1">
    <property type="nucleotide sequence ID" value="NZ_PDJI01000004.1"/>
</dbReference>
<keyword evidence="5" id="KW-1185">Reference proteome</keyword>
<dbReference type="Pfam" id="PF00723">
    <property type="entry name" value="Glyco_hydro_15"/>
    <property type="match status" value="1"/>
</dbReference>
<gene>
    <name evidence="4" type="ORF">ATJ97_0623</name>
</gene>
<name>A0A2A9EIR4_9MICO</name>
<dbReference type="PANTHER" id="PTHR31616:SF0">
    <property type="entry name" value="GLUCAN 1,4-ALPHA-GLUCOSIDASE"/>
    <property type="match status" value="1"/>
</dbReference>
<evidence type="ECO:0000313" key="5">
    <source>
        <dbReference type="Proteomes" id="UP000222106"/>
    </source>
</evidence>
<proteinExistence type="predicted"/>
<evidence type="ECO:0000313" key="4">
    <source>
        <dbReference type="EMBL" id="PFG38152.1"/>
    </source>
</evidence>
<dbReference type="GO" id="GO:0004553">
    <property type="term" value="F:hydrolase activity, hydrolyzing O-glycosyl compounds"/>
    <property type="evidence" value="ECO:0007669"/>
    <property type="project" value="UniProtKB-ARBA"/>
</dbReference>
<comment type="caution">
    <text evidence="4">The sequence shown here is derived from an EMBL/GenBank/DDBJ whole genome shotgun (WGS) entry which is preliminary data.</text>
</comment>
<feature type="domain" description="GH15-like" evidence="2">
    <location>
        <begin position="260"/>
        <end position="626"/>
    </location>
</feature>
<dbReference type="GO" id="GO:0005975">
    <property type="term" value="P:carbohydrate metabolic process"/>
    <property type="evidence" value="ECO:0007669"/>
    <property type="project" value="InterPro"/>
</dbReference>
<evidence type="ECO:0000259" key="3">
    <source>
        <dbReference type="Pfam" id="PF19291"/>
    </source>
</evidence>
<dbReference type="SUPFAM" id="SSF48208">
    <property type="entry name" value="Six-hairpin glycosidases"/>
    <property type="match status" value="1"/>
</dbReference>
<reference evidence="4 5" key="1">
    <citation type="submission" date="2017-10" db="EMBL/GenBank/DDBJ databases">
        <title>Sequencing the genomes of 1000 actinobacteria strains.</title>
        <authorList>
            <person name="Klenk H.-P."/>
        </authorList>
    </citation>
    <scope>NUCLEOTIDE SEQUENCE [LARGE SCALE GENOMIC DNA]</scope>
    <source>
        <strain evidence="4 5">DSM 21838</strain>
    </source>
</reference>
<dbReference type="AlphaFoldDB" id="A0A2A9EIR4"/>
<dbReference type="InterPro" id="IPR045582">
    <property type="entry name" value="Trehalase-like_N"/>
</dbReference>
<organism evidence="4 5">
    <name type="scientific">Georgenia soli</name>
    <dbReference type="NCBI Taxonomy" id="638953"/>
    <lineage>
        <taxon>Bacteria</taxon>
        <taxon>Bacillati</taxon>
        <taxon>Actinomycetota</taxon>
        <taxon>Actinomycetes</taxon>
        <taxon>Micrococcales</taxon>
        <taxon>Bogoriellaceae</taxon>
        <taxon>Georgenia</taxon>
    </lineage>
</organism>
<protein>
    <submittedName>
        <fullName evidence="4">GH15 family glucan-1,4-alpha-glucosidase</fullName>
    </submittedName>
</protein>
<dbReference type="Pfam" id="PF19291">
    <property type="entry name" value="TREH_N"/>
    <property type="match status" value="1"/>
</dbReference>
<dbReference type="OrthoDB" id="3902805at2"/>
<dbReference type="InterPro" id="IPR012341">
    <property type="entry name" value="6hp_glycosidase-like_sf"/>
</dbReference>
<dbReference type="InterPro" id="IPR008928">
    <property type="entry name" value="6-hairpin_glycosidase_sf"/>
</dbReference>
<dbReference type="PANTHER" id="PTHR31616">
    <property type="entry name" value="TREHALASE"/>
    <property type="match status" value="1"/>
</dbReference>
<sequence>MTGTSPRVTPERPGPTPIEDYAAVGDAHSIALVSRAGSVDWLCLPWLDSPAFFAALLGNPENGRWRLAAVAGRDDADDDGERGPRADGRRGGEGRGGPDARVTASRRYRGDSFVLETTWTTPTGTARVIDAMPLANDRSDLIRRVEGLTGTVTFEEEWVVRFGYGRTKPWVHRDHATDGTTVIRAVAGPDSLTLAGDRLPRGREGRHEGRFEVTAGEVVDHVLTWTKSWEPVPCRPDVDLELRQTEHLWSDWARATSYEGPYRETVVRSLLTLRLLTQEPTGGIAAAATTSLPEEIGGERNWDYRFSWLRDAALTLEALVDVGYRDEADEWRQWLLRAAAGDPENLQIMYRLDGARDLPERTLDHLTGYAGSRPVRIGNGAVDQHQNDVLGEVMLALDLARRCDLPADDDAWALQRVLVNHMTARWRTPDHGIWEIRGPLRHFTHSKVMCWAAVDCAVRAVEDFGCDGPLETWRRVREEIRSDVLRHGYDPELNSFVQYYGARTTDASLLQLVQVGFLPPDDPRIVGTVARVREELADGPWVRRYRTETGVDGLGGGEHPFLACCFWLVDALARIGDVDTATRHMDELVGAVNDLGLLAEEYDPVNRRYTGNYPQAFSHLTLVRAAHALSAACASPTPVGAHAPLSVPGRRPGGAGQA</sequence>
<dbReference type="InterPro" id="IPR011613">
    <property type="entry name" value="GH15-like"/>
</dbReference>
<dbReference type="Proteomes" id="UP000222106">
    <property type="component" value="Unassembled WGS sequence"/>
</dbReference>
<feature type="domain" description="Trehalase-like N-terminal" evidence="3">
    <location>
        <begin position="15"/>
        <end position="69"/>
    </location>
</feature>
<evidence type="ECO:0000259" key="2">
    <source>
        <dbReference type="Pfam" id="PF00723"/>
    </source>
</evidence>
<evidence type="ECO:0000256" key="1">
    <source>
        <dbReference type="SAM" id="MobiDB-lite"/>
    </source>
</evidence>
<accession>A0A2A9EIR4</accession>
<feature type="compositionally biased region" description="Basic and acidic residues" evidence="1">
    <location>
        <begin position="81"/>
        <end position="98"/>
    </location>
</feature>
<dbReference type="EMBL" id="PDJI01000004">
    <property type="protein sequence ID" value="PFG38152.1"/>
    <property type="molecule type" value="Genomic_DNA"/>
</dbReference>
<dbReference type="Gene3D" id="1.50.10.10">
    <property type="match status" value="1"/>
</dbReference>